<reference evidence="1" key="1">
    <citation type="submission" date="2024-06" db="EMBL/GenBank/DDBJ databases">
        <title>Lacrimispora cavernae sp. nov., a novel anaerobe isolated from bat guano pile inside a cave.</title>
        <authorList>
            <person name="Miller S.L."/>
            <person name="Lu N."/>
            <person name="King J."/>
            <person name="Sankaranarayanan K."/>
            <person name="Lawson P.A."/>
        </authorList>
    </citation>
    <scope>NUCLEOTIDE SEQUENCE</scope>
    <source>
        <strain evidence="1">BS-2</strain>
    </source>
</reference>
<proteinExistence type="predicted"/>
<dbReference type="RefSeq" id="WP_349947336.1">
    <property type="nucleotide sequence ID" value="NZ_CP157940.1"/>
</dbReference>
<accession>A0AAU7PR25</accession>
<sequence length="68" mass="8135">MVYIPKQWLHDPENEVKVHQLFEEYFPNTCVLSSEDLEKQKEFPTRLKELGELEILKHYEEGDIVMNG</sequence>
<dbReference type="EMBL" id="CP157940">
    <property type="protein sequence ID" value="XBS54644.1"/>
    <property type="molecule type" value="Genomic_DNA"/>
</dbReference>
<protein>
    <submittedName>
        <fullName evidence="1">Uncharacterized protein</fullName>
    </submittedName>
</protein>
<evidence type="ECO:0000313" key="1">
    <source>
        <dbReference type="EMBL" id="XBS54644.1"/>
    </source>
</evidence>
<organism evidence="1">
    <name type="scientific">Lacrimispora sp. BS-2</name>
    <dbReference type="NCBI Taxonomy" id="3151850"/>
    <lineage>
        <taxon>Bacteria</taxon>
        <taxon>Bacillati</taxon>
        <taxon>Bacillota</taxon>
        <taxon>Clostridia</taxon>
        <taxon>Lachnospirales</taxon>
        <taxon>Lachnospiraceae</taxon>
        <taxon>Lacrimispora</taxon>
    </lineage>
</organism>
<gene>
    <name evidence="1" type="ORF">ABFV83_02285</name>
</gene>
<dbReference type="AlphaFoldDB" id="A0AAU7PR25"/>
<name>A0AAU7PR25_9FIRM</name>